<evidence type="ECO:0000256" key="5">
    <source>
        <dbReference type="ARBA" id="ARBA00035266"/>
    </source>
</evidence>
<dbReference type="EMBL" id="KE345599">
    <property type="protein sequence ID" value="EXC08474.1"/>
    <property type="molecule type" value="Genomic_DNA"/>
</dbReference>
<keyword evidence="3" id="KW-0689">Ribosomal protein</keyword>
<dbReference type="InterPro" id="IPR001648">
    <property type="entry name" value="Ribosomal_bS18"/>
</dbReference>
<feature type="region of interest" description="Disordered" evidence="7">
    <location>
        <begin position="32"/>
        <end position="71"/>
    </location>
</feature>
<evidence type="ECO:0000256" key="6">
    <source>
        <dbReference type="ARBA" id="ARBA00035368"/>
    </source>
</evidence>
<evidence type="ECO:0000256" key="7">
    <source>
        <dbReference type="SAM" id="MobiDB-lite"/>
    </source>
</evidence>
<dbReference type="GO" id="GO:0070181">
    <property type="term" value="F:small ribosomal subunit rRNA binding"/>
    <property type="evidence" value="ECO:0007669"/>
    <property type="project" value="TreeGrafter"/>
</dbReference>
<reference evidence="9" key="1">
    <citation type="submission" date="2013-01" db="EMBL/GenBank/DDBJ databases">
        <title>Draft Genome Sequence of a Mulberry Tree, Morus notabilis C.K. Schneid.</title>
        <authorList>
            <person name="He N."/>
            <person name="Zhao S."/>
        </authorList>
    </citation>
    <scope>NUCLEOTIDE SEQUENCE</scope>
</reference>
<feature type="compositionally biased region" description="Basic and acidic residues" evidence="7">
    <location>
        <begin position="41"/>
        <end position="55"/>
    </location>
</feature>
<keyword evidence="1" id="KW-0699">rRNA-binding</keyword>
<dbReference type="PANTHER" id="PTHR13479">
    <property type="entry name" value="30S RIBOSOMAL PROTEIN S18"/>
    <property type="match status" value="1"/>
</dbReference>
<evidence type="ECO:0000256" key="4">
    <source>
        <dbReference type="ARBA" id="ARBA00023274"/>
    </source>
</evidence>
<dbReference type="Pfam" id="PF01084">
    <property type="entry name" value="Ribosomal_S18"/>
    <property type="match status" value="1"/>
</dbReference>
<organism evidence="8 9">
    <name type="scientific">Morus notabilis</name>
    <dbReference type="NCBI Taxonomy" id="981085"/>
    <lineage>
        <taxon>Eukaryota</taxon>
        <taxon>Viridiplantae</taxon>
        <taxon>Streptophyta</taxon>
        <taxon>Embryophyta</taxon>
        <taxon>Tracheophyta</taxon>
        <taxon>Spermatophyta</taxon>
        <taxon>Magnoliopsida</taxon>
        <taxon>eudicotyledons</taxon>
        <taxon>Gunneridae</taxon>
        <taxon>Pentapetalae</taxon>
        <taxon>rosids</taxon>
        <taxon>fabids</taxon>
        <taxon>Rosales</taxon>
        <taxon>Moraceae</taxon>
        <taxon>Moreae</taxon>
        <taxon>Morus</taxon>
    </lineage>
</organism>
<dbReference type="Gene3D" id="4.10.640.10">
    <property type="entry name" value="Ribosomal protein S18"/>
    <property type="match status" value="1"/>
</dbReference>
<evidence type="ECO:0000256" key="3">
    <source>
        <dbReference type="ARBA" id="ARBA00022980"/>
    </source>
</evidence>
<dbReference type="InterPro" id="IPR036870">
    <property type="entry name" value="Ribosomal_bS18_sf"/>
</dbReference>
<dbReference type="PANTHER" id="PTHR13479:SF65">
    <property type="entry name" value="F10K1.8 PROTEIN"/>
    <property type="match status" value="1"/>
</dbReference>
<dbReference type="GO" id="GO:0005763">
    <property type="term" value="C:mitochondrial small ribosomal subunit"/>
    <property type="evidence" value="ECO:0007669"/>
    <property type="project" value="TreeGrafter"/>
</dbReference>
<dbReference type="SUPFAM" id="SSF46911">
    <property type="entry name" value="Ribosomal protein S18"/>
    <property type="match status" value="1"/>
</dbReference>
<dbReference type="eggNOG" id="KOG3162">
    <property type="taxonomic scope" value="Eukaryota"/>
</dbReference>
<dbReference type="Proteomes" id="UP000030645">
    <property type="component" value="Unassembled WGS sequence"/>
</dbReference>
<dbReference type="GO" id="GO:0006412">
    <property type="term" value="P:translation"/>
    <property type="evidence" value="ECO:0007669"/>
    <property type="project" value="InterPro"/>
</dbReference>
<sequence>MRTAEFAVLRSFKDVFLSSRFRQPHLLRTLSTNALKTDASSGEKEDDTPPPRHESEDDFQQRIFGGSNEGTSKTEAFFEKLNRIGKGRDSFGSYMTGGSRGGNASSMLDGLNESFDTLQDGLDGKLEKAATYFEFDREEVLQDDYSFRPDTNFKQGMTYNVKDLDLTKPTYRKPVQRSAFKVTTEEVLRKADFRNVRFLANFLTEAGIIKKRNQTRISAKAQRKVAREIKTARAFGLMPFTTMGTKSFIFGKTMGDTQEDYEFESFVGGGDVINDVED</sequence>
<proteinExistence type="predicted"/>
<dbReference type="AlphaFoldDB" id="W9RTR0"/>
<dbReference type="STRING" id="981085.W9RTR0"/>
<evidence type="ECO:0000313" key="9">
    <source>
        <dbReference type="Proteomes" id="UP000030645"/>
    </source>
</evidence>
<gene>
    <name evidence="8" type="ORF">L484_009617</name>
</gene>
<dbReference type="PRINTS" id="PR00974">
    <property type="entry name" value="RIBOSOMALS18"/>
</dbReference>
<dbReference type="FunFam" id="4.10.640.10:FF:000009">
    <property type="entry name" value="Ribosomal protein S18"/>
    <property type="match status" value="1"/>
</dbReference>
<accession>W9RTR0</accession>
<keyword evidence="2" id="KW-0694">RNA-binding</keyword>
<keyword evidence="4" id="KW-0687">Ribonucleoprotein</keyword>
<protein>
    <recommendedName>
        <fullName evidence="5">Small ribosomal subunit protein bS18c</fullName>
    </recommendedName>
    <alternativeName>
        <fullName evidence="6">30S ribosomal protein S18, chloroplastic</fullName>
    </alternativeName>
</protein>
<name>W9RTR0_9ROSA</name>
<evidence type="ECO:0000256" key="2">
    <source>
        <dbReference type="ARBA" id="ARBA00022884"/>
    </source>
</evidence>
<dbReference type="OrthoDB" id="21463at2759"/>
<keyword evidence="9" id="KW-1185">Reference proteome</keyword>
<dbReference type="KEGG" id="mnt:21392940"/>
<evidence type="ECO:0000313" key="8">
    <source>
        <dbReference type="EMBL" id="EXC08474.1"/>
    </source>
</evidence>
<evidence type="ECO:0000256" key="1">
    <source>
        <dbReference type="ARBA" id="ARBA00022730"/>
    </source>
</evidence>
<dbReference type="GO" id="GO:0003735">
    <property type="term" value="F:structural constituent of ribosome"/>
    <property type="evidence" value="ECO:0007669"/>
    <property type="project" value="InterPro"/>
</dbReference>